<evidence type="ECO:0000313" key="2">
    <source>
        <dbReference type="Proteomes" id="UP000252893"/>
    </source>
</evidence>
<evidence type="ECO:0000313" key="1">
    <source>
        <dbReference type="EMBL" id="RBO92985.1"/>
    </source>
</evidence>
<name>A0A366DSV1_9HYPH</name>
<comment type="caution">
    <text evidence="1">The sequence shown here is derived from an EMBL/GenBank/DDBJ whole genome shotgun (WGS) entry which is preliminary data.</text>
</comment>
<dbReference type="EMBL" id="QNRH01000006">
    <property type="protein sequence ID" value="RBO92985.1"/>
    <property type="molecule type" value="Genomic_DNA"/>
</dbReference>
<protein>
    <submittedName>
        <fullName evidence="1">Uncharacterized protein</fullName>
    </submittedName>
</protein>
<accession>A0A366DSV1</accession>
<proteinExistence type="predicted"/>
<keyword evidence="2" id="KW-1185">Reference proteome</keyword>
<dbReference type="Proteomes" id="UP000252893">
    <property type="component" value="Unassembled WGS sequence"/>
</dbReference>
<organism evidence="1 2">
    <name type="scientific">Pseudochrobactrum asaccharolyticum</name>
    <dbReference type="NCBI Taxonomy" id="354351"/>
    <lineage>
        <taxon>Bacteria</taxon>
        <taxon>Pseudomonadati</taxon>
        <taxon>Pseudomonadota</taxon>
        <taxon>Alphaproteobacteria</taxon>
        <taxon>Hyphomicrobiales</taxon>
        <taxon>Brucellaceae</taxon>
        <taxon>Pseudochrobactrum</taxon>
    </lineage>
</organism>
<sequence>MFIKSGELAFTPKAVTDNPPVIFYAIIKQKPVSRAVCAGVMLLQLSQDLLCSRKTDLVISRRIPEFKIRIGNAVIIELKP</sequence>
<gene>
    <name evidence="1" type="ORF">DFR47_10665</name>
</gene>
<dbReference type="RefSeq" id="WP_113945279.1">
    <property type="nucleotide sequence ID" value="NZ_JBHEEG010000007.1"/>
</dbReference>
<dbReference type="AlphaFoldDB" id="A0A366DSV1"/>
<reference evidence="1 2" key="1">
    <citation type="submission" date="2018-06" db="EMBL/GenBank/DDBJ databases">
        <title>Genomic Encyclopedia of Type Strains, Phase IV (KMG-IV): sequencing the most valuable type-strain genomes for metagenomic binning, comparative biology and taxonomic classification.</title>
        <authorList>
            <person name="Goeker M."/>
        </authorList>
    </citation>
    <scope>NUCLEOTIDE SEQUENCE [LARGE SCALE GENOMIC DNA]</scope>
    <source>
        <strain evidence="1 2">DSM 25619</strain>
    </source>
</reference>